<gene>
    <name evidence="2" type="ORF">AVDCRST_MAG49-4543</name>
</gene>
<feature type="non-terminal residue" evidence="2">
    <location>
        <position position="1"/>
    </location>
</feature>
<reference evidence="2" key="1">
    <citation type="submission" date="2020-02" db="EMBL/GenBank/DDBJ databases">
        <authorList>
            <person name="Meier V. D."/>
        </authorList>
    </citation>
    <scope>NUCLEOTIDE SEQUENCE</scope>
    <source>
        <strain evidence="2">AVDCRST_MAG49</strain>
    </source>
</reference>
<evidence type="ECO:0000313" key="2">
    <source>
        <dbReference type="EMBL" id="CAA9578771.1"/>
    </source>
</evidence>
<dbReference type="AlphaFoldDB" id="A0A6J4VGI5"/>
<sequence length="56" mass="5856">CLSPVLVVPTLPAANHRPRRPPGGVTRSDGGKRRVAVLVRLLRCGAWPLGVDCSAG</sequence>
<protein>
    <submittedName>
        <fullName evidence="2">Uncharacterized protein</fullName>
    </submittedName>
</protein>
<proteinExistence type="predicted"/>
<accession>A0A6J4VGI5</accession>
<dbReference type="EMBL" id="CADCWG010000319">
    <property type="protein sequence ID" value="CAA9578771.1"/>
    <property type="molecule type" value="Genomic_DNA"/>
</dbReference>
<organism evidence="2">
    <name type="scientific">uncultured Thermomicrobiales bacterium</name>
    <dbReference type="NCBI Taxonomy" id="1645740"/>
    <lineage>
        <taxon>Bacteria</taxon>
        <taxon>Pseudomonadati</taxon>
        <taxon>Thermomicrobiota</taxon>
        <taxon>Thermomicrobia</taxon>
        <taxon>Thermomicrobiales</taxon>
        <taxon>environmental samples</taxon>
    </lineage>
</organism>
<name>A0A6J4VGI5_9BACT</name>
<evidence type="ECO:0000256" key="1">
    <source>
        <dbReference type="SAM" id="MobiDB-lite"/>
    </source>
</evidence>
<feature type="non-terminal residue" evidence="2">
    <location>
        <position position="56"/>
    </location>
</feature>
<feature type="region of interest" description="Disordered" evidence="1">
    <location>
        <begin position="8"/>
        <end position="31"/>
    </location>
</feature>